<keyword evidence="7" id="KW-1185">Reference proteome</keyword>
<evidence type="ECO:0000256" key="2">
    <source>
        <dbReference type="ARBA" id="ARBA00012003"/>
    </source>
</evidence>
<organism evidence="6 7">
    <name type="scientific">Saccharomyces mikatae IFO 1815</name>
    <dbReference type="NCBI Taxonomy" id="226126"/>
    <lineage>
        <taxon>Eukaryota</taxon>
        <taxon>Fungi</taxon>
        <taxon>Dikarya</taxon>
        <taxon>Ascomycota</taxon>
        <taxon>Saccharomycotina</taxon>
        <taxon>Saccharomycetes</taxon>
        <taxon>Saccharomycetales</taxon>
        <taxon>Saccharomycetaceae</taxon>
        <taxon>Saccharomyces</taxon>
    </lineage>
</organism>
<dbReference type="Pfam" id="PF07942">
    <property type="entry name" value="CARME"/>
    <property type="match status" value="1"/>
</dbReference>
<evidence type="ECO:0000256" key="1">
    <source>
        <dbReference type="ARBA" id="ARBA00010086"/>
    </source>
</evidence>
<dbReference type="PANTHER" id="PTHR12303:SF6">
    <property type="entry name" value="CARNOSINE N-METHYLTRANSFERASE"/>
    <property type="match status" value="1"/>
</dbReference>
<reference evidence="6" key="1">
    <citation type="submission" date="2022-10" db="EMBL/GenBank/DDBJ databases">
        <authorList>
            <person name="Byrne P K."/>
        </authorList>
    </citation>
    <scope>NUCLEOTIDE SEQUENCE</scope>
    <source>
        <strain evidence="6">IFO1815</strain>
    </source>
</reference>
<accession>A0AA35NCU5</accession>
<evidence type="ECO:0000256" key="4">
    <source>
        <dbReference type="ARBA" id="ARBA00022679"/>
    </source>
</evidence>
<dbReference type="Proteomes" id="UP001161438">
    <property type="component" value="Chromosome 14"/>
</dbReference>
<dbReference type="EC" id="2.1.1.22" evidence="2"/>
<dbReference type="InterPro" id="IPR029063">
    <property type="entry name" value="SAM-dependent_MTases_sf"/>
</dbReference>
<dbReference type="AlphaFoldDB" id="A0AA35NCU5"/>
<keyword evidence="4" id="KW-0808">Transferase</keyword>
<dbReference type="GO" id="GO:0030735">
    <property type="term" value="F:carnosine N-methyltransferase activity"/>
    <property type="evidence" value="ECO:0007669"/>
    <property type="project" value="UniProtKB-EC"/>
</dbReference>
<evidence type="ECO:0000256" key="5">
    <source>
        <dbReference type="ARBA" id="ARBA00022691"/>
    </source>
</evidence>
<dbReference type="SMART" id="SM01296">
    <property type="entry name" value="N2227"/>
    <property type="match status" value="1"/>
</dbReference>
<name>A0AA35NCU5_SACMI</name>
<keyword evidence="3" id="KW-0489">Methyltransferase</keyword>
<evidence type="ECO:0000313" key="7">
    <source>
        <dbReference type="Proteomes" id="UP001161438"/>
    </source>
</evidence>
<dbReference type="GO" id="GO:0032259">
    <property type="term" value="P:methylation"/>
    <property type="evidence" value="ECO:0007669"/>
    <property type="project" value="UniProtKB-KW"/>
</dbReference>
<dbReference type="Gene3D" id="3.40.50.150">
    <property type="entry name" value="Vaccinia Virus protein VP39"/>
    <property type="match status" value="1"/>
</dbReference>
<protein>
    <recommendedName>
        <fullName evidence="2">carnosine N-methyltransferase</fullName>
        <ecNumber evidence="2">2.1.1.22</ecNumber>
    </recommendedName>
</protein>
<proteinExistence type="inferred from homology"/>
<evidence type="ECO:0000256" key="3">
    <source>
        <dbReference type="ARBA" id="ARBA00022603"/>
    </source>
</evidence>
<evidence type="ECO:0000313" key="6">
    <source>
        <dbReference type="EMBL" id="CAI4036015.1"/>
    </source>
</evidence>
<comment type="similarity">
    <text evidence="1">Belongs to the carnosine N-methyltransferase family.</text>
</comment>
<dbReference type="SUPFAM" id="SSF53335">
    <property type="entry name" value="S-adenosyl-L-methionine-dependent methyltransferases"/>
    <property type="match status" value="1"/>
</dbReference>
<dbReference type="PANTHER" id="PTHR12303">
    <property type="entry name" value="CARNOSINE N-METHYLTRANSFERASE"/>
    <property type="match status" value="1"/>
</dbReference>
<dbReference type="RefSeq" id="XP_056079135.1">
    <property type="nucleotide sequence ID" value="XM_056225303.1"/>
</dbReference>
<gene>
    <name evidence="6" type="primary">SMKI14G2290</name>
    <name evidence="6" type="ORF">SMKI_14G2290</name>
</gene>
<dbReference type="EMBL" id="OX365770">
    <property type="protein sequence ID" value="CAI4036015.1"/>
    <property type="molecule type" value="Genomic_DNA"/>
</dbReference>
<sequence length="400" mass="45523">MDEYELTNQRENKAIARVIISFLKYEEYTLKEIYSLRVKKWESISERQKLLIPNYPKYLVSLKAAIQENGKFFKSVAEYAMQSINLASEEIVQPNNLDMSKTCSLLTQVYREWSAEAISERSCLHSRLVPFLKAEVPSEADILIPGCGTGRLLVDLGQMGYNCEGNEYSYHMLLVSQYLLNAGLNQNQTIVYPFIHCFSHWKRNEDQLSPIKIPDIAACSLSKGKGSMSICAGSFVDCYGRNQGTKISSHYTFSRRMQLSRAKAENSKDVVITNFFIDTGSNILDYLDTIVHVLKPGGIWCNFGPLLYHFENDHGVETTYEVNPYSGFQDKINDYTPLMGIELSSDDIIHIATNHLNFTLIQRESGITCGYGRYAGLESCAMPGYLCHFWILRWNPTNES</sequence>
<keyword evidence="5" id="KW-0949">S-adenosyl-L-methionine</keyword>
<dbReference type="InterPro" id="IPR012901">
    <property type="entry name" value="CARME"/>
</dbReference>
<dbReference type="GeneID" id="80920903"/>